<dbReference type="EMBL" id="LAZR01015589">
    <property type="protein sequence ID" value="KKM08268.1"/>
    <property type="molecule type" value="Genomic_DNA"/>
</dbReference>
<dbReference type="PANTHER" id="PTHR34846">
    <property type="entry name" value="4-CARBOXYMUCONOLACTONE DECARBOXYLASE FAMILY PROTEIN (AFU_ORTHOLOGUE AFUA_6G11590)"/>
    <property type="match status" value="1"/>
</dbReference>
<gene>
    <name evidence="2" type="ORF">LCGC14_1725580</name>
</gene>
<name>A0A0F9KAX4_9ZZZZ</name>
<comment type="caution">
    <text evidence="2">The sequence shown here is derived from an EMBL/GenBank/DDBJ whole genome shotgun (WGS) entry which is preliminary data.</text>
</comment>
<feature type="domain" description="Carboxymuconolactone decarboxylase-like" evidence="1">
    <location>
        <begin position="79"/>
        <end position="132"/>
    </location>
</feature>
<evidence type="ECO:0000313" key="2">
    <source>
        <dbReference type="EMBL" id="KKM08268.1"/>
    </source>
</evidence>
<dbReference type="Pfam" id="PF02627">
    <property type="entry name" value="CMD"/>
    <property type="match status" value="1"/>
</dbReference>
<accession>A0A0F9KAX4</accession>
<organism evidence="2">
    <name type="scientific">marine sediment metagenome</name>
    <dbReference type="NCBI Taxonomy" id="412755"/>
    <lineage>
        <taxon>unclassified sequences</taxon>
        <taxon>metagenomes</taxon>
        <taxon>ecological metagenomes</taxon>
    </lineage>
</organism>
<reference evidence="2" key="1">
    <citation type="journal article" date="2015" name="Nature">
        <title>Complex archaea that bridge the gap between prokaryotes and eukaryotes.</title>
        <authorList>
            <person name="Spang A."/>
            <person name="Saw J.H."/>
            <person name="Jorgensen S.L."/>
            <person name="Zaremba-Niedzwiedzka K."/>
            <person name="Martijn J."/>
            <person name="Lind A.E."/>
            <person name="van Eijk R."/>
            <person name="Schleper C."/>
            <person name="Guy L."/>
            <person name="Ettema T.J."/>
        </authorList>
    </citation>
    <scope>NUCLEOTIDE SEQUENCE</scope>
</reference>
<dbReference type="AlphaFoldDB" id="A0A0F9KAX4"/>
<dbReference type="InterPro" id="IPR003779">
    <property type="entry name" value="CMD-like"/>
</dbReference>
<dbReference type="InterPro" id="IPR029032">
    <property type="entry name" value="AhpD-like"/>
</dbReference>
<protein>
    <recommendedName>
        <fullName evidence="1">Carboxymuconolactone decarboxylase-like domain-containing protein</fullName>
    </recommendedName>
</protein>
<dbReference type="SUPFAM" id="SSF69118">
    <property type="entry name" value="AhpD-like"/>
    <property type="match status" value="1"/>
</dbReference>
<evidence type="ECO:0000259" key="1">
    <source>
        <dbReference type="Pfam" id="PF02627"/>
    </source>
</evidence>
<dbReference type="Gene3D" id="1.20.1290.10">
    <property type="entry name" value="AhpD-like"/>
    <property type="match status" value="1"/>
</dbReference>
<dbReference type="GO" id="GO:0051920">
    <property type="term" value="F:peroxiredoxin activity"/>
    <property type="evidence" value="ECO:0007669"/>
    <property type="project" value="InterPro"/>
</dbReference>
<dbReference type="PANTHER" id="PTHR34846:SF5">
    <property type="entry name" value="CARBOXYMUCONOLACTONE DECARBOXYLASE-LIKE DOMAIN-CONTAINING PROTEIN"/>
    <property type="match status" value="1"/>
</dbReference>
<sequence length="211" mass="24861">MSKKNSHYKSVRLSKPRIPPLEMIETIEAHEKFMDKAVWDELVENIIEDFKNYSKESGERTIRNYMATLSRYKRLYFTWSLFSNHLLMHSSLPERDRELIILRIGWLCQAEYEWGQHVLRGKMIGLSEVEIERIKDGPNVEGWDFHDAVLIRAVDELYSDAIISDPTWNNLIKKYDTDQLMDLVFTVGQYNMVAMAFNTFGVQLDENIKGF</sequence>
<proteinExistence type="predicted"/>